<evidence type="ECO:0000313" key="1">
    <source>
        <dbReference type="EMBL" id="MFB6491465.1"/>
    </source>
</evidence>
<comment type="caution">
    <text evidence="1">The sequence shown here is derived from an EMBL/GenBank/DDBJ whole genome shotgun (WGS) entry which is preliminary data.</text>
</comment>
<dbReference type="Proteomes" id="UP000033636">
    <property type="component" value="Unassembled WGS sequence"/>
</dbReference>
<evidence type="ECO:0000313" key="2">
    <source>
        <dbReference type="Proteomes" id="UP000033636"/>
    </source>
</evidence>
<keyword evidence="1" id="KW-0808">Transferase</keyword>
<sequence length="381" mass="40642">MSAGLLSIYSFGPPTELGPLVYYGLLAQRNRGEAFEAYVHDGESIRRVEVSQSLSIRGIAAVGCASAEGGCCVEGRGYVLCKSGVEDAAPGHMPDKTSYVALTEGGDLVVYRSSLWHLAIGAYGFDLAIAATETAAIEVLGGEVRRSLRPGEALTINKYGVRSARRDVEGAVCALDVVYTMRPDSYIDGVAVAEVRGAVAGLLRPVEGDVVVGVPESGAVYAALLAAESGKPYLPAFVQTTRGRSALLDDANMRLALIQLKANPVEALLRGRRVFLVDDSLITGMTLKAISHILRQRAGVKEVRAAVVLPPLRDRCPYGAVTPSRGAMAANSLTREQLKLALEVDDLRWPPLEEVERVFKAKGLRPCLKCLLPPGVKAEEK</sequence>
<keyword evidence="1" id="KW-0328">Glycosyltransferase</keyword>
<dbReference type="EMBL" id="JZWT02000036">
    <property type="protein sequence ID" value="MFB6491465.1"/>
    <property type="molecule type" value="Genomic_DNA"/>
</dbReference>
<accession>A0ACC6V379</accession>
<gene>
    <name evidence="1" type="ORF">TU35_009600</name>
</gene>
<organism evidence="1 2">
    <name type="scientific">Thermoproteus sp. AZ2</name>
    <dbReference type="NCBI Taxonomy" id="1609232"/>
    <lineage>
        <taxon>Archaea</taxon>
        <taxon>Thermoproteota</taxon>
        <taxon>Thermoprotei</taxon>
        <taxon>Thermoproteales</taxon>
        <taxon>Thermoproteaceae</taxon>
        <taxon>Thermoproteus</taxon>
    </lineage>
</organism>
<reference evidence="1" key="1">
    <citation type="submission" date="2024-07" db="EMBL/GenBank/DDBJ databases">
        <title>Metagenome and Metagenome-Assembled Genomes of Archaea from a hot spring from the geothermal field of Los Azufres, Mexico.</title>
        <authorList>
            <person name="Marin-Paredes R."/>
            <person name="Martinez-Romero E."/>
            <person name="Servin-Garciduenas L.E."/>
        </authorList>
    </citation>
    <scope>NUCLEOTIDE SEQUENCE</scope>
</reference>
<protein>
    <submittedName>
        <fullName evidence="1">Phosphoribosyltransferase family protein</fullName>
    </submittedName>
</protein>
<proteinExistence type="predicted"/>
<name>A0ACC6V379_9CREN</name>